<keyword evidence="4" id="KW-1185">Reference proteome</keyword>
<dbReference type="EMBL" id="CM001220">
    <property type="protein sequence ID" value="KEH31308.1"/>
    <property type="molecule type" value="Genomic_DNA"/>
</dbReference>
<organism evidence="2 4">
    <name type="scientific">Medicago truncatula</name>
    <name type="common">Barrel medic</name>
    <name type="synonym">Medicago tribuloides</name>
    <dbReference type="NCBI Taxonomy" id="3880"/>
    <lineage>
        <taxon>Eukaryota</taxon>
        <taxon>Viridiplantae</taxon>
        <taxon>Streptophyta</taxon>
        <taxon>Embryophyta</taxon>
        <taxon>Tracheophyta</taxon>
        <taxon>Spermatophyta</taxon>
        <taxon>Magnoliopsida</taxon>
        <taxon>eudicotyledons</taxon>
        <taxon>Gunneridae</taxon>
        <taxon>Pentapetalae</taxon>
        <taxon>rosids</taxon>
        <taxon>fabids</taxon>
        <taxon>Fabales</taxon>
        <taxon>Fabaceae</taxon>
        <taxon>Papilionoideae</taxon>
        <taxon>50 kb inversion clade</taxon>
        <taxon>NPAAA clade</taxon>
        <taxon>Hologalegina</taxon>
        <taxon>IRL clade</taxon>
        <taxon>Trifolieae</taxon>
        <taxon>Medicago</taxon>
    </lineage>
</organism>
<protein>
    <submittedName>
        <fullName evidence="2">Transmembrane protein, putative</fullName>
    </submittedName>
</protein>
<reference evidence="3" key="3">
    <citation type="submission" date="2015-04" db="UniProtKB">
        <authorList>
            <consortium name="EnsemblPlants"/>
        </authorList>
    </citation>
    <scope>IDENTIFICATION</scope>
    <source>
        <strain evidence="3">cv. Jemalong A17</strain>
    </source>
</reference>
<keyword evidence="1 2" id="KW-0812">Transmembrane</keyword>
<evidence type="ECO:0000313" key="3">
    <source>
        <dbReference type="EnsemblPlants" id="KEH31308"/>
    </source>
</evidence>
<evidence type="ECO:0000256" key="1">
    <source>
        <dbReference type="SAM" id="Phobius"/>
    </source>
</evidence>
<gene>
    <name evidence="2" type="ordered locus">MTR_4g094438</name>
</gene>
<keyword evidence="1" id="KW-0472">Membrane</keyword>
<sequence>MAAKNGGGDEQKPDFLRDTFCGSIESNKHSYLYPLIIMLTMALTLYHINV</sequence>
<proteinExistence type="predicted"/>
<evidence type="ECO:0000313" key="2">
    <source>
        <dbReference type="EMBL" id="KEH31308.1"/>
    </source>
</evidence>
<dbReference type="HOGENOM" id="CLU_3127355_0_0_1"/>
<accession>G8A1D2</accession>
<dbReference type="AlphaFoldDB" id="G8A1D2"/>
<evidence type="ECO:0000313" key="4">
    <source>
        <dbReference type="Proteomes" id="UP000002051"/>
    </source>
</evidence>
<feature type="transmembrane region" description="Helical" evidence="1">
    <location>
        <begin position="31"/>
        <end position="48"/>
    </location>
</feature>
<dbReference type="EnsemblPlants" id="KEH31308">
    <property type="protein sequence ID" value="KEH31308"/>
    <property type="gene ID" value="MTR_4g094438"/>
</dbReference>
<name>G8A1D2_MEDTR</name>
<dbReference type="Proteomes" id="UP000002051">
    <property type="component" value="Chromosome 4"/>
</dbReference>
<dbReference type="PaxDb" id="3880-AES85270"/>
<reference evidence="2 4" key="2">
    <citation type="journal article" date="2014" name="BMC Genomics">
        <title>An improved genome release (version Mt4.0) for the model legume Medicago truncatula.</title>
        <authorList>
            <person name="Tang H."/>
            <person name="Krishnakumar V."/>
            <person name="Bidwell S."/>
            <person name="Rosen B."/>
            <person name="Chan A."/>
            <person name="Zhou S."/>
            <person name="Gentzbittel L."/>
            <person name="Childs K.L."/>
            <person name="Yandell M."/>
            <person name="Gundlach H."/>
            <person name="Mayer K.F."/>
            <person name="Schwartz D.C."/>
            <person name="Town C.D."/>
        </authorList>
    </citation>
    <scope>GENOME REANNOTATION</scope>
    <source>
        <strain evidence="2">A17</strain>
        <strain evidence="3 4">cv. Jemalong A17</strain>
    </source>
</reference>
<reference evidence="2 4" key="1">
    <citation type="journal article" date="2011" name="Nature">
        <title>The Medicago genome provides insight into the evolution of rhizobial symbioses.</title>
        <authorList>
            <person name="Young N.D."/>
            <person name="Debelle F."/>
            <person name="Oldroyd G.E."/>
            <person name="Geurts R."/>
            <person name="Cannon S.B."/>
            <person name="Udvardi M.K."/>
            <person name="Benedito V.A."/>
            <person name="Mayer K.F."/>
            <person name="Gouzy J."/>
            <person name="Schoof H."/>
            <person name="Van de Peer Y."/>
            <person name="Proost S."/>
            <person name="Cook D.R."/>
            <person name="Meyers B.C."/>
            <person name="Spannagl M."/>
            <person name="Cheung F."/>
            <person name="De Mita S."/>
            <person name="Krishnakumar V."/>
            <person name="Gundlach H."/>
            <person name="Zhou S."/>
            <person name="Mudge J."/>
            <person name="Bharti A.K."/>
            <person name="Murray J.D."/>
            <person name="Naoumkina M.A."/>
            <person name="Rosen B."/>
            <person name="Silverstein K.A."/>
            <person name="Tang H."/>
            <person name="Rombauts S."/>
            <person name="Zhao P.X."/>
            <person name="Zhou P."/>
            <person name="Barbe V."/>
            <person name="Bardou P."/>
            <person name="Bechner M."/>
            <person name="Bellec A."/>
            <person name="Berger A."/>
            <person name="Berges H."/>
            <person name="Bidwell S."/>
            <person name="Bisseling T."/>
            <person name="Choisne N."/>
            <person name="Couloux A."/>
            <person name="Denny R."/>
            <person name="Deshpande S."/>
            <person name="Dai X."/>
            <person name="Doyle J.J."/>
            <person name="Dudez A.M."/>
            <person name="Farmer A.D."/>
            <person name="Fouteau S."/>
            <person name="Franken C."/>
            <person name="Gibelin C."/>
            <person name="Gish J."/>
            <person name="Goldstein S."/>
            <person name="Gonzalez A.J."/>
            <person name="Green P.J."/>
            <person name="Hallab A."/>
            <person name="Hartog M."/>
            <person name="Hua A."/>
            <person name="Humphray S.J."/>
            <person name="Jeong D.H."/>
            <person name="Jing Y."/>
            <person name="Jocker A."/>
            <person name="Kenton S.M."/>
            <person name="Kim D.J."/>
            <person name="Klee K."/>
            <person name="Lai H."/>
            <person name="Lang C."/>
            <person name="Lin S."/>
            <person name="Macmil S.L."/>
            <person name="Magdelenat G."/>
            <person name="Matthews L."/>
            <person name="McCorrison J."/>
            <person name="Monaghan E.L."/>
            <person name="Mun J.H."/>
            <person name="Najar F.Z."/>
            <person name="Nicholson C."/>
            <person name="Noirot C."/>
            <person name="O'Bleness M."/>
            <person name="Paule C.R."/>
            <person name="Poulain J."/>
            <person name="Prion F."/>
            <person name="Qin B."/>
            <person name="Qu C."/>
            <person name="Retzel E.F."/>
            <person name="Riddle C."/>
            <person name="Sallet E."/>
            <person name="Samain S."/>
            <person name="Samson N."/>
            <person name="Sanders I."/>
            <person name="Saurat O."/>
            <person name="Scarpelli C."/>
            <person name="Schiex T."/>
            <person name="Segurens B."/>
            <person name="Severin A.J."/>
            <person name="Sherrier D.J."/>
            <person name="Shi R."/>
            <person name="Sims S."/>
            <person name="Singer S.R."/>
            <person name="Sinharoy S."/>
            <person name="Sterck L."/>
            <person name="Viollet A."/>
            <person name="Wang B.B."/>
            <person name="Wang K."/>
            <person name="Wang M."/>
            <person name="Wang X."/>
            <person name="Warfsmann J."/>
            <person name="Weissenbach J."/>
            <person name="White D.D."/>
            <person name="White J.D."/>
            <person name="Wiley G.B."/>
            <person name="Wincker P."/>
            <person name="Xing Y."/>
            <person name="Yang L."/>
            <person name="Yao Z."/>
            <person name="Ying F."/>
            <person name="Zhai J."/>
            <person name="Zhou L."/>
            <person name="Zuber A."/>
            <person name="Denarie J."/>
            <person name="Dixon R.A."/>
            <person name="May G.D."/>
            <person name="Schwartz D.C."/>
            <person name="Rogers J."/>
            <person name="Quetier F."/>
            <person name="Town C.D."/>
            <person name="Roe B.A."/>
        </authorList>
    </citation>
    <scope>NUCLEOTIDE SEQUENCE [LARGE SCALE GENOMIC DNA]</scope>
    <source>
        <strain evidence="2">A17</strain>
        <strain evidence="3 4">cv. Jemalong A17</strain>
    </source>
</reference>
<keyword evidence="1" id="KW-1133">Transmembrane helix</keyword>